<dbReference type="AlphaFoldDB" id="A0A0B6Y7A6"/>
<evidence type="ECO:0000256" key="4">
    <source>
        <dbReference type="SAM" id="Phobius"/>
    </source>
</evidence>
<sequence length="83" mass="8986">QTLLDQTGRSTAENCISVKLLSLAVVMAGTGDLVTLRICRALRRRVGPQYHQFTYGNHMCTAMATGLLFLGGGRFTLKTTPDA</sequence>
<evidence type="ECO:0000256" key="3">
    <source>
        <dbReference type="ARBA" id="ARBA00023306"/>
    </source>
</evidence>
<evidence type="ECO:0000256" key="2">
    <source>
        <dbReference type="ARBA" id="ARBA00022776"/>
    </source>
</evidence>
<keyword evidence="4" id="KW-0472">Membrane</keyword>
<keyword evidence="4" id="KW-0812">Transmembrane</keyword>
<feature type="non-terminal residue" evidence="5">
    <location>
        <position position="1"/>
    </location>
</feature>
<name>A0A0B6Y7A6_9EUPU</name>
<proteinExistence type="predicted"/>
<organism evidence="5">
    <name type="scientific">Arion vulgaris</name>
    <dbReference type="NCBI Taxonomy" id="1028688"/>
    <lineage>
        <taxon>Eukaryota</taxon>
        <taxon>Metazoa</taxon>
        <taxon>Spiralia</taxon>
        <taxon>Lophotrochozoa</taxon>
        <taxon>Mollusca</taxon>
        <taxon>Gastropoda</taxon>
        <taxon>Heterobranchia</taxon>
        <taxon>Euthyneura</taxon>
        <taxon>Panpulmonata</taxon>
        <taxon>Eupulmonata</taxon>
        <taxon>Stylommatophora</taxon>
        <taxon>Helicina</taxon>
        <taxon>Arionoidea</taxon>
        <taxon>Arionidae</taxon>
        <taxon>Arion</taxon>
    </lineage>
</organism>
<feature type="transmembrane region" description="Helical" evidence="4">
    <location>
        <begin position="20"/>
        <end position="39"/>
    </location>
</feature>
<keyword evidence="4" id="KW-1133">Transmembrane helix</keyword>
<dbReference type="GO" id="GO:0005680">
    <property type="term" value="C:anaphase-promoting complex"/>
    <property type="evidence" value="ECO:0007669"/>
    <property type="project" value="InterPro"/>
</dbReference>
<protein>
    <submittedName>
        <fullName evidence="5">Uncharacterized protein</fullName>
    </submittedName>
</protein>
<reference evidence="5" key="1">
    <citation type="submission" date="2014-12" db="EMBL/GenBank/DDBJ databases">
        <title>Insight into the proteome of Arion vulgaris.</title>
        <authorList>
            <person name="Aradska J."/>
            <person name="Bulat T."/>
            <person name="Smidak R."/>
            <person name="Sarate P."/>
            <person name="Gangsoo J."/>
            <person name="Sialana F."/>
            <person name="Bilban M."/>
            <person name="Lubec G."/>
        </authorList>
    </citation>
    <scope>NUCLEOTIDE SEQUENCE</scope>
    <source>
        <tissue evidence="5">Skin</tissue>
    </source>
</reference>
<dbReference type="EMBL" id="HACG01004505">
    <property type="protein sequence ID" value="CEK51370.1"/>
    <property type="molecule type" value="Transcribed_RNA"/>
</dbReference>
<evidence type="ECO:0000313" key="5">
    <source>
        <dbReference type="EMBL" id="CEK51370.1"/>
    </source>
</evidence>
<dbReference type="GO" id="GO:0031145">
    <property type="term" value="P:anaphase-promoting complex-dependent catabolic process"/>
    <property type="evidence" value="ECO:0007669"/>
    <property type="project" value="TreeGrafter"/>
</dbReference>
<dbReference type="GO" id="GO:0070979">
    <property type="term" value="P:protein K11-linked ubiquitination"/>
    <property type="evidence" value="ECO:0007669"/>
    <property type="project" value="TreeGrafter"/>
</dbReference>
<dbReference type="PANTHER" id="PTHR12827:SF3">
    <property type="entry name" value="ANAPHASE-PROMOTING COMPLEX SUBUNIT 1"/>
    <property type="match status" value="1"/>
</dbReference>
<accession>A0A0B6Y7A6</accession>
<evidence type="ECO:0000256" key="1">
    <source>
        <dbReference type="ARBA" id="ARBA00022618"/>
    </source>
</evidence>
<dbReference type="GO" id="GO:0060090">
    <property type="term" value="F:molecular adaptor activity"/>
    <property type="evidence" value="ECO:0007669"/>
    <property type="project" value="TreeGrafter"/>
</dbReference>
<dbReference type="GO" id="GO:0051301">
    <property type="term" value="P:cell division"/>
    <property type="evidence" value="ECO:0007669"/>
    <property type="project" value="UniProtKB-KW"/>
</dbReference>
<dbReference type="PANTHER" id="PTHR12827">
    <property type="entry name" value="MEIOTIC CHECKPOINT REGULATOR TSG24 FAMILY MEMBER"/>
    <property type="match status" value="1"/>
</dbReference>
<dbReference type="GO" id="GO:0007091">
    <property type="term" value="P:metaphase/anaphase transition of mitotic cell cycle"/>
    <property type="evidence" value="ECO:0007669"/>
    <property type="project" value="TreeGrafter"/>
</dbReference>
<dbReference type="InterPro" id="IPR024990">
    <property type="entry name" value="Apc1"/>
</dbReference>
<keyword evidence="3" id="KW-0131">Cell cycle</keyword>
<feature type="non-terminal residue" evidence="5">
    <location>
        <position position="83"/>
    </location>
</feature>
<gene>
    <name evidence="5" type="primary">ORF13253</name>
</gene>
<keyword evidence="2" id="KW-0498">Mitosis</keyword>
<keyword evidence="1" id="KW-0132">Cell division</keyword>